<evidence type="ECO:0000313" key="1">
    <source>
        <dbReference type="EMBL" id="KAJ6996836.1"/>
    </source>
</evidence>
<organism evidence="1 2">
    <name type="scientific">Populus alba x Populus x berolinensis</name>
    <dbReference type="NCBI Taxonomy" id="444605"/>
    <lineage>
        <taxon>Eukaryota</taxon>
        <taxon>Viridiplantae</taxon>
        <taxon>Streptophyta</taxon>
        <taxon>Embryophyta</taxon>
        <taxon>Tracheophyta</taxon>
        <taxon>Spermatophyta</taxon>
        <taxon>Magnoliopsida</taxon>
        <taxon>eudicotyledons</taxon>
        <taxon>Gunneridae</taxon>
        <taxon>Pentapetalae</taxon>
        <taxon>rosids</taxon>
        <taxon>fabids</taxon>
        <taxon>Malpighiales</taxon>
        <taxon>Salicaceae</taxon>
        <taxon>Saliceae</taxon>
        <taxon>Populus</taxon>
    </lineage>
</organism>
<dbReference type="AlphaFoldDB" id="A0AAD6QUR4"/>
<sequence>MKLALRENGDGGGYVQSFFLWAEGKGEKRKNVEDERGAGGELKIRGWGLLRLSEKKKNNPKGVGGCYGEDEDGGAIQTREGGGGLVFFCAGRSEKIKRCAGRRRLVYLCQWE</sequence>
<evidence type="ECO:0000313" key="2">
    <source>
        <dbReference type="Proteomes" id="UP001164929"/>
    </source>
</evidence>
<dbReference type="EMBL" id="JAQIZT010000005">
    <property type="protein sequence ID" value="KAJ6996836.1"/>
    <property type="molecule type" value="Genomic_DNA"/>
</dbReference>
<comment type="caution">
    <text evidence="1">The sequence shown here is derived from an EMBL/GenBank/DDBJ whole genome shotgun (WGS) entry which is preliminary data.</text>
</comment>
<gene>
    <name evidence="1" type="ORF">NC653_013431</name>
</gene>
<reference evidence="1" key="1">
    <citation type="journal article" date="2023" name="Mol. Ecol. Resour.">
        <title>Chromosome-level genome assembly of a triploid poplar Populus alba 'Berolinensis'.</title>
        <authorList>
            <person name="Chen S."/>
            <person name="Yu Y."/>
            <person name="Wang X."/>
            <person name="Wang S."/>
            <person name="Zhang T."/>
            <person name="Zhou Y."/>
            <person name="He R."/>
            <person name="Meng N."/>
            <person name="Wang Y."/>
            <person name="Liu W."/>
            <person name="Liu Z."/>
            <person name="Liu J."/>
            <person name="Guo Q."/>
            <person name="Huang H."/>
            <person name="Sederoff R.R."/>
            <person name="Wang G."/>
            <person name="Qu G."/>
            <person name="Chen S."/>
        </authorList>
    </citation>
    <scope>NUCLEOTIDE SEQUENCE</scope>
    <source>
        <strain evidence="1">SC-2020</strain>
    </source>
</reference>
<protein>
    <submittedName>
        <fullName evidence="1">Uncharacterized protein</fullName>
    </submittedName>
</protein>
<name>A0AAD6QUR4_9ROSI</name>
<accession>A0AAD6QUR4</accession>
<keyword evidence="2" id="KW-1185">Reference proteome</keyword>
<proteinExistence type="predicted"/>
<dbReference type="Proteomes" id="UP001164929">
    <property type="component" value="Chromosome 5"/>
</dbReference>